<organism evidence="3 4">
    <name type="scientific">Mesosutterella porci</name>
    <dbReference type="NCBI Taxonomy" id="2915351"/>
    <lineage>
        <taxon>Bacteria</taxon>
        <taxon>Pseudomonadati</taxon>
        <taxon>Pseudomonadota</taxon>
        <taxon>Betaproteobacteria</taxon>
        <taxon>Burkholderiales</taxon>
        <taxon>Sutterellaceae</taxon>
        <taxon>Mesosutterella</taxon>
    </lineage>
</organism>
<feature type="domain" description="VWA-like" evidence="1">
    <location>
        <begin position="300"/>
        <end position="432"/>
    </location>
</feature>
<comment type="caution">
    <text evidence="3">The sequence shown here is derived from an EMBL/GenBank/DDBJ whole genome shotgun (WGS) entry which is preliminary data.</text>
</comment>
<dbReference type="SUPFAM" id="SSF53300">
    <property type="entry name" value="vWA-like"/>
    <property type="match status" value="1"/>
</dbReference>
<reference evidence="3 4" key="1">
    <citation type="submission" date="2022-02" db="EMBL/GenBank/DDBJ databases">
        <title>Mesosutterella porci, a novel member of the family Sutterellaceae from pig feces.</title>
        <authorList>
            <person name="Wylensek D."/>
            <person name="Clavel T."/>
        </authorList>
    </citation>
    <scope>NUCLEOTIDE SEQUENCE [LARGE SCALE GENOMIC DNA]</scope>
    <source>
        <strain evidence="4">oilRF-744-wt-GAM-9</strain>
    </source>
</reference>
<dbReference type="CDD" id="cd00198">
    <property type="entry name" value="vWFA"/>
    <property type="match status" value="1"/>
</dbReference>
<dbReference type="RefSeq" id="WP_237978299.1">
    <property type="nucleotide sequence ID" value="NZ_JAKNCT010000004.1"/>
</dbReference>
<dbReference type="InterPro" id="IPR018698">
    <property type="entry name" value="VWA-like_dom"/>
</dbReference>
<evidence type="ECO:0000259" key="1">
    <source>
        <dbReference type="Pfam" id="PF09967"/>
    </source>
</evidence>
<protein>
    <submittedName>
        <fullName evidence="3">VWA-like domain-containing protein</fullName>
    </submittedName>
</protein>
<name>A0ABS9MQY0_9BURK</name>
<gene>
    <name evidence="3" type="ORF">MAF45_04190</name>
</gene>
<dbReference type="InterPro" id="IPR025154">
    <property type="entry name" value="Put_metallopeptidase_dom"/>
</dbReference>
<feature type="domain" description="Putative metallopeptidase" evidence="2">
    <location>
        <begin position="17"/>
        <end position="291"/>
    </location>
</feature>
<dbReference type="PANTHER" id="PTHR38730">
    <property type="entry name" value="SLL7028 PROTEIN"/>
    <property type="match status" value="1"/>
</dbReference>
<evidence type="ECO:0000313" key="3">
    <source>
        <dbReference type="EMBL" id="MCG5030645.1"/>
    </source>
</evidence>
<dbReference type="PANTHER" id="PTHR38730:SF1">
    <property type="entry name" value="SLL7028 PROTEIN"/>
    <property type="match status" value="1"/>
</dbReference>
<keyword evidence="4" id="KW-1185">Reference proteome</keyword>
<evidence type="ECO:0000259" key="2">
    <source>
        <dbReference type="Pfam" id="PF13203"/>
    </source>
</evidence>
<dbReference type="InterPro" id="IPR036465">
    <property type="entry name" value="vWFA_dom_sf"/>
</dbReference>
<sequence length="437" mass="47812">MQRASQETLEKARNAVLKARVSLAMRRPFLATALLELPVRVLGAGVPTACTDGYRIIVSAEFALTLTQPELRGLLAHELLHVVLQHSDRRGARNPWAWNIACDYAVNNLLAEAGFSIPEGGLLPPRNLKNCSAEAIYDLLLSRRKTAGAGPGPAPLSSPDGSIEITPLARRPENRDEEKDPAGVIPGPCAEAAADLVDSQSLPSTLARSEDDAEDASAKKIVARIRREFCQQAKSQGFFPGSEMEELKAGPKPSVNWRAHLARFLTETLKTDWRLFPPSKRFISQGLYLPSCGAPALGWIVFAIDTSGSMSDEEISQILSELQAFRETFPCRLTVLQADADIAGVSEFEAWDFPNPKEQWTIAGWGGTDFRPVFKWVRDKTAKEGEPPAALIYATDGYGTFPDAPGLPVIWLVTPNGAGRECFPEWGAWVQLQEPDR</sequence>
<proteinExistence type="predicted"/>
<dbReference type="Pfam" id="PF13203">
    <property type="entry name" value="DUF2201_N"/>
    <property type="match status" value="1"/>
</dbReference>
<accession>A0ABS9MQY0</accession>
<dbReference type="EMBL" id="JAKNCT010000004">
    <property type="protein sequence ID" value="MCG5030645.1"/>
    <property type="molecule type" value="Genomic_DNA"/>
</dbReference>
<dbReference type="Pfam" id="PF09967">
    <property type="entry name" value="DUF2201"/>
    <property type="match status" value="1"/>
</dbReference>
<dbReference type="Proteomes" id="UP001297600">
    <property type="component" value="Unassembled WGS sequence"/>
</dbReference>
<evidence type="ECO:0000313" key="4">
    <source>
        <dbReference type="Proteomes" id="UP001297600"/>
    </source>
</evidence>